<dbReference type="Proteomes" id="UP000315353">
    <property type="component" value="Unassembled WGS sequence"/>
</dbReference>
<protein>
    <submittedName>
        <fullName evidence="1">Uncharacterized protein</fullName>
    </submittedName>
</protein>
<dbReference type="AlphaFoldDB" id="A0A1L7CLG5"/>
<dbReference type="EMBL" id="CP009246">
    <property type="protein sequence ID" value="APT86679.1"/>
    <property type="molecule type" value="Genomic_DNA"/>
</dbReference>
<dbReference type="KEGG" id="cfc:CFLV_05420"/>
<accession>A0A1L7CLG5</accession>
<dbReference type="STRING" id="28028.CFLV_05420"/>
<proteinExistence type="predicted"/>
<reference evidence="2 4" key="2">
    <citation type="submission" date="2019-06" db="EMBL/GenBank/DDBJ databases">
        <title>Whole genome shotgun sequence of Corynebacterium flavescens NBRC 14136.</title>
        <authorList>
            <person name="Hosoyama A."/>
            <person name="Uohara A."/>
            <person name="Ohji S."/>
            <person name="Ichikawa N."/>
        </authorList>
    </citation>
    <scope>NUCLEOTIDE SEQUENCE [LARGE SCALE GENOMIC DNA]</scope>
    <source>
        <strain evidence="2 4">NBRC 14136</strain>
    </source>
</reference>
<dbReference type="RefSeq" id="WP_075729676.1">
    <property type="nucleotide sequence ID" value="NZ_BJNB01000001.1"/>
</dbReference>
<evidence type="ECO:0000313" key="1">
    <source>
        <dbReference type="EMBL" id="APT86679.1"/>
    </source>
</evidence>
<evidence type="ECO:0000313" key="2">
    <source>
        <dbReference type="EMBL" id="GEB96554.1"/>
    </source>
</evidence>
<dbReference type="EMBL" id="BJNB01000001">
    <property type="protein sequence ID" value="GEB96554.1"/>
    <property type="molecule type" value="Genomic_DNA"/>
</dbReference>
<name>A0A1L7CLG5_CORFL</name>
<evidence type="ECO:0000313" key="4">
    <source>
        <dbReference type="Proteomes" id="UP000315353"/>
    </source>
</evidence>
<organism evidence="1 3">
    <name type="scientific">Corynebacterium flavescens</name>
    <dbReference type="NCBI Taxonomy" id="28028"/>
    <lineage>
        <taxon>Bacteria</taxon>
        <taxon>Bacillati</taxon>
        <taxon>Actinomycetota</taxon>
        <taxon>Actinomycetes</taxon>
        <taxon>Mycobacteriales</taxon>
        <taxon>Corynebacteriaceae</taxon>
        <taxon>Corynebacterium</taxon>
    </lineage>
</organism>
<dbReference type="GeneID" id="82880154"/>
<gene>
    <name evidence="2" type="ORF">CFL01nite_00490</name>
    <name evidence="1" type="ORF">CFLV_05420</name>
</gene>
<dbReference type="PROSITE" id="PS51257">
    <property type="entry name" value="PROKAR_LIPOPROTEIN"/>
    <property type="match status" value="1"/>
</dbReference>
<reference evidence="1 3" key="1">
    <citation type="submission" date="2014-08" db="EMBL/GenBank/DDBJ databases">
        <title>Complete genome sequence of Corynebacterium flavescens OJ8(T)(=DSM 20296(T)), isolated from cheese.</title>
        <authorList>
            <person name="Ruckert C."/>
            <person name="Albersmeier A."/>
            <person name="Winkler A."/>
            <person name="Kalinowski J."/>
        </authorList>
    </citation>
    <scope>NUCLEOTIDE SEQUENCE [LARGE SCALE GENOMIC DNA]</scope>
    <source>
        <strain evidence="1 3">OJ8</strain>
    </source>
</reference>
<sequence>MPVRIFGASLSILVLAAALSACSGIGGSEKLVSPSITSLPDSEIDLEKARAENTHRLVDPKFENQIEVIEDSTGIESARTFFSNTRTLIVAEDRDSALLRAASLAVSQRVPVVVYSDEDRGAIMQLVRDLEVEQVVTVGKVSWAEAEGSLEVVHDPGTTAAMGQFTAFQFTSKVVASPSQMVEAVAQLDTDEKTELKAAWEPLLRSDEERTMPAIEGQSRRDSQMAPNMIATAATPLANVINANAYGGSVLVMPNSELMASKASAAMVIGLEHGSLIALGPEFGRPEEISEKISRGYEQ</sequence>
<dbReference type="Proteomes" id="UP000185479">
    <property type="component" value="Chromosome"/>
</dbReference>
<keyword evidence="3" id="KW-1185">Reference proteome</keyword>
<evidence type="ECO:0000313" key="3">
    <source>
        <dbReference type="Proteomes" id="UP000185479"/>
    </source>
</evidence>